<dbReference type="PANTHER" id="PTHR23112">
    <property type="entry name" value="G PROTEIN-COUPLED RECEPTOR 157-RELATED"/>
    <property type="match status" value="1"/>
</dbReference>
<accession>A0A0D7AIP3</accession>
<comment type="subcellular location">
    <subcellularLocation>
        <location evidence="1">Membrane</location>
        <topology evidence="1">Multi-pass membrane protein</topology>
    </subcellularLocation>
</comment>
<feature type="transmembrane region" description="Helical" evidence="6">
    <location>
        <begin position="66"/>
        <end position="88"/>
    </location>
</feature>
<dbReference type="GO" id="GO:0004930">
    <property type="term" value="F:G protein-coupled receptor activity"/>
    <property type="evidence" value="ECO:0007669"/>
    <property type="project" value="TreeGrafter"/>
</dbReference>
<proteinExistence type="predicted"/>
<feature type="transmembrane region" description="Helical" evidence="6">
    <location>
        <begin position="140"/>
        <end position="164"/>
    </location>
</feature>
<evidence type="ECO:0000256" key="6">
    <source>
        <dbReference type="SAM" id="Phobius"/>
    </source>
</evidence>
<gene>
    <name evidence="7" type="ORF">FISHEDRAFT_57555</name>
</gene>
<keyword evidence="2 6" id="KW-0812">Transmembrane</keyword>
<dbReference type="AlphaFoldDB" id="A0A0D7AIP3"/>
<evidence type="ECO:0000256" key="3">
    <source>
        <dbReference type="ARBA" id="ARBA00022989"/>
    </source>
</evidence>
<evidence type="ECO:0000256" key="2">
    <source>
        <dbReference type="ARBA" id="ARBA00022692"/>
    </source>
</evidence>
<evidence type="ECO:0000313" key="8">
    <source>
        <dbReference type="Proteomes" id="UP000054144"/>
    </source>
</evidence>
<dbReference type="Gene3D" id="1.20.1070.10">
    <property type="entry name" value="Rhodopsin 7-helix transmembrane proteins"/>
    <property type="match status" value="1"/>
</dbReference>
<dbReference type="Proteomes" id="UP000054144">
    <property type="component" value="Unassembled WGS sequence"/>
</dbReference>
<dbReference type="EMBL" id="KN881676">
    <property type="protein sequence ID" value="KIY50210.1"/>
    <property type="molecule type" value="Genomic_DNA"/>
</dbReference>
<dbReference type="PANTHER" id="PTHR23112:SF37">
    <property type="entry name" value="G PROTEIN-COUPLED RECEPTOR GPR1"/>
    <property type="match status" value="1"/>
</dbReference>
<keyword evidence="3 6" id="KW-1133">Transmembrane helix</keyword>
<keyword evidence="4 6" id="KW-0472">Membrane</keyword>
<sequence>MSQSYFSSEDLSVSPTQQTVSYYDAQHRPGVIAVVAVGFATSISVVSAVVIASLTFRRGNHRYTHVFGYSLSLLFANLLQGVATVMSLEWILRSQVTLGPYCNAQGGLKQAGNIGSAWWSFVISLHLFNLLFLRTTCHQIWMWFTLVVGWLVVAILVLLGPAAIEKPSKGSFYGVSGYCCWITLQYPKAQIYLEFLVEYAAIALALILYVFVLLRVRGNIVQVDGEWRFRLVPSEQKWKLVVARDLIDQAMLQVAQVTVWFPIIYTIIIIPISVTRLLQISGKDVPFWAVVTTDFIFNLNGLANVILMVVIRRIFPEVHGLPSLATPRPRVSLDTLSQSGGITPFLLRRSATAQAYKRPDPEFAARFRSIRRSKTTADAADSPARRTPRTGGMRVPRPLKLPRALDQTAELPVTPSRVRLPLSPATPLWRMHPVDTPSYRTPRDLATMIPPPETPTIRIQSPSPSPETAKRFEDAPEGKTL</sequence>
<evidence type="ECO:0000256" key="1">
    <source>
        <dbReference type="ARBA" id="ARBA00004141"/>
    </source>
</evidence>
<feature type="transmembrane region" description="Helical" evidence="6">
    <location>
        <begin position="254"/>
        <end position="274"/>
    </location>
</feature>
<feature type="compositionally biased region" description="Basic and acidic residues" evidence="5">
    <location>
        <begin position="468"/>
        <end position="481"/>
    </location>
</feature>
<dbReference type="SUPFAM" id="SSF81321">
    <property type="entry name" value="Family A G protein-coupled receptor-like"/>
    <property type="match status" value="1"/>
</dbReference>
<evidence type="ECO:0000256" key="4">
    <source>
        <dbReference type="ARBA" id="ARBA00023136"/>
    </source>
</evidence>
<dbReference type="OrthoDB" id="100006at2759"/>
<feature type="transmembrane region" description="Helical" evidence="6">
    <location>
        <begin position="191"/>
        <end position="214"/>
    </location>
</feature>
<organism evidence="7 8">
    <name type="scientific">Fistulina hepatica ATCC 64428</name>
    <dbReference type="NCBI Taxonomy" id="1128425"/>
    <lineage>
        <taxon>Eukaryota</taxon>
        <taxon>Fungi</taxon>
        <taxon>Dikarya</taxon>
        <taxon>Basidiomycota</taxon>
        <taxon>Agaricomycotina</taxon>
        <taxon>Agaricomycetes</taxon>
        <taxon>Agaricomycetidae</taxon>
        <taxon>Agaricales</taxon>
        <taxon>Fistulinaceae</taxon>
        <taxon>Fistulina</taxon>
    </lineage>
</organism>
<keyword evidence="8" id="KW-1185">Reference proteome</keyword>
<feature type="transmembrane region" description="Helical" evidence="6">
    <location>
        <begin position="286"/>
        <end position="311"/>
    </location>
</feature>
<protein>
    <recommendedName>
        <fullName evidence="9">Glucose receptor Git3 N-terminal domain-containing protein</fullName>
    </recommendedName>
</protein>
<dbReference type="GO" id="GO:0005886">
    <property type="term" value="C:plasma membrane"/>
    <property type="evidence" value="ECO:0007669"/>
    <property type="project" value="TreeGrafter"/>
</dbReference>
<evidence type="ECO:0008006" key="9">
    <source>
        <dbReference type="Google" id="ProtNLM"/>
    </source>
</evidence>
<reference evidence="7 8" key="1">
    <citation type="journal article" date="2015" name="Fungal Genet. Biol.">
        <title>Evolution of novel wood decay mechanisms in Agaricales revealed by the genome sequences of Fistulina hepatica and Cylindrobasidium torrendii.</title>
        <authorList>
            <person name="Floudas D."/>
            <person name="Held B.W."/>
            <person name="Riley R."/>
            <person name="Nagy L.G."/>
            <person name="Koehler G."/>
            <person name="Ransdell A.S."/>
            <person name="Younus H."/>
            <person name="Chow J."/>
            <person name="Chiniquy J."/>
            <person name="Lipzen A."/>
            <person name="Tritt A."/>
            <person name="Sun H."/>
            <person name="Haridas S."/>
            <person name="LaButti K."/>
            <person name="Ohm R.A."/>
            <person name="Kues U."/>
            <person name="Blanchette R.A."/>
            <person name="Grigoriev I.V."/>
            <person name="Minto R.E."/>
            <person name="Hibbett D.S."/>
        </authorList>
    </citation>
    <scope>NUCLEOTIDE SEQUENCE [LARGE SCALE GENOMIC DNA]</scope>
    <source>
        <strain evidence="7 8">ATCC 64428</strain>
    </source>
</reference>
<name>A0A0D7AIP3_9AGAR</name>
<feature type="transmembrane region" description="Helical" evidence="6">
    <location>
        <begin position="116"/>
        <end position="133"/>
    </location>
</feature>
<dbReference type="GO" id="GO:0007189">
    <property type="term" value="P:adenylate cyclase-activating G protein-coupled receptor signaling pathway"/>
    <property type="evidence" value="ECO:0007669"/>
    <property type="project" value="TreeGrafter"/>
</dbReference>
<evidence type="ECO:0000256" key="5">
    <source>
        <dbReference type="SAM" id="MobiDB-lite"/>
    </source>
</evidence>
<feature type="region of interest" description="Disordered" evidence="5">
    <location>
        <begin position="370"/>
        <end position="397"/>
    </location>
</feature>
<feature type="region of interest" description="Disordered" evidence="5">
    <location>
        <begin position="433"/>
        <end position="481"/>
    </location>
</feature>
<feature type="transmembrane region" description="Helical" evidence="6">
    <location>
        <begin position="31"/>
        <end position="54"/>
    </location>
</feature>
<evidence type="ECO:0000313" key="7">
    <source>
        <dbReference type="EMBL" id="KIY50210.1"/>
    </source>
</evidence>